<reference evidence="1" key="1">
    <citation type="journal article" date="2015" name="MBio">
        <title>Eco-Evolutionary Dynamics of Episomes among Ecologically Cohesive Bacterial Populations.</title>
        <authorList>
            <person name="Xue H."/>
            <person name="Cordero O.X."/>
            <person name="Camas F.M."/>
            <person name="Trimble W."/>
            <person name="Meyer F."/>
            <person name="Guglielmini J."/>
            <person name="Rocha E.P."/>
            <person name="Polz M.F."/>
        </authorList>
    </citation>
    <scope>NUCLEOTIDE SEQUENCE</scope>
    <source>
        <strain evidence="1">FF_291</strain>
    </source>
</reference>
<accession>A0A0H3ZUU3</accession>
<dbReference type="EMBL" id="KP795540">
    <property type="protein sequence ID" value="AKN37599.1"/>
    <property type="molecule type" value="Genomic_DNA"/>
</dbReference>
<dbReference type="AlphaFoldDB" id="A0A0H3ZUU3"/>
<evidence type="ECO:0000313" key="1">
    <source>
        <dbReference type="EMBL" id="AKN37599.1"/>
    </source>
</evidence>
<protein>
    <submittedName>
        <fullName evidence="1">Uncharacterized protein</fullName>
    </submittedName>
</protein>
<proteinExistence type="predicted"/>
<sequence>MIQKSYGQIFLKYLVSLPTYSEKGYTLPTLANDLVFIGRKAGLTEKKNLTVATIYNWIRGSKIPFWAQVASFELATRHGWRIIDKTDLNDAVQIVLKRDKATDEKRITSALTERGLIIPQPLVNDFALLLENIGQSTWH</sequence>
<organism evidence="1">
    <name type="scientific">Vibrio sp. FF_291</name>
    <dbReference type="NCBI Taxonomy" id="1652832"/>
    <lineage>
        <taxon>Bacteria</taxon>
        <taxon>Pseudomonadati</taxon>
        <taxon>Pseudomonadota</taxon>
        <taxon>Gammaproteobacteria</taxon>
        <taxon>Vibrionales</taxon>
        <taxon>Vibrionaceae</taxon>
        <taxon>Vibrio</taxon>
    </lineage>
</organism>
<name>A0A0H3ZUU3_9VIBR</name>